<evidence type="ECO:0000256" key="2">
    <source>
        <dbReference type="ARBA" id="ARBA00022598"/>
    </source>
</evidence>
<dbReference type="InterPro" id="IPR027417">
    <property type="entry name" value="P-loop_NTPase"/>
</dbReference>
<accession>A0A165VMM8</accession>
<evidence type="ECO:0000256" key="4">
    <source>
        <dbReference type="ARBA" id="ARBA00022741"/>
    </source>
</evidence>
<dbReference type="RefSeq" id="WP_068009395.1">
    <property type="nucleotide sequence ID" value="NZ_FOFM01000041.1"/>
</dbReference>
<comment type="function">
    <text evidence="9">Catalyzes a mechanistically unusual reaction, the ATP-dependent insertion of CO2 between the N7 and N8 nitrogen atoms of 7,8-diaminopelargonic acid (DAPA, also called 7,8-diammoniononanoate) to form a ureido ring.</text>
</comment>
<evidence type="ECO:0000256" key="8">
    <source>
        <dbReference type="ARBA" id="ARBA00047386"/>
    </source>
</evidence>
<comment type="pathway">
    <text evidence="9">Cofactor biosynthesis; biotin biosynthesis; biotin from 7,8-diaminononanoate: step 1/2.</text>
</comment>
<name>A0A165VMM8_9HYPH</name>
<reference evidence="10 11" key="1">
    <citation type="journal article" date="2016" name="Front. Microbiol.">
        <title>Comparative Genomic Analysis Reveals a Diverse Repertoire of Genes Involved in Prokaryote-Eukaryote Interactions within the Pseudovibrio Genus.</title>
        <authorList>
            <person name="Romano S."/>
            <person name="Fernandez-Guerra A."/>
            <person name="Reen F.J."/>
            <person name="Glockner F.O."/>
            <person name="Crowley S.P."/>
            <person name="O'Sullivan O."/>
            <person name="Cotter P.D."/>
            <person name="Adams C."/>
            <person name="Dobson A.D."/>
            <person name="O'Gara F."/>
        </authorList>
    </citation>
    <scope>NUCLEOTIDE SEQUENCE [LARGE SCALE GENOMIC DNA]</scope>
    <source>
        <strain evidence="10 11">Ad2</strain>
    </source>
</reference>
<dbReference type="GO" id="GO:0004141">
    <property type="term" value="F:dethiobiotin synthase activity"/>
    <property type="evidence" value="ECO:0007669"/>
    <property type="project" value="UniProtKB-UniRule"/>
</dbReference>
<keyword evidence="7 9" id="KW-0460">Magnesium</keyword>
<dbReference type="Proteomes" id="UP000076577">
    <property type="component" value="Unassembled WGS sequence"/>
</dbReference>
<dbReference type="NCBIfam" id="TIGR00347">
    <property type="entry name" value="bioD"/>
    <property type="match status" value="1"/>
</dbReference>
<organism evidence="10 11">
    <name type="scientific">Pseudovibrio axinellae</name>
    <dbReference type="NCBI Taxonomy" id="989403"/>
    <lineage>
        <taxon>Bacteria</taxon>
        <taxon>Pseudomonadati</taxon>
        <taxon>Pseudomonadota</taxon>
        <taxon>Alphaproteobacteria</taxon>
        <taxon>Hyphomicrobiales</taxon>
        <taxon>Stappiaceae</taxon>
        <taxon>Pseudovibrio</taxon>
    </lineage>
</organism>
<dbReference type="GO" id="GO:0000287">
    <property type="term" value="F:magnesium ion binding"/>
    <property type="evidence" value="ECO:0007669"/>
    <property type="project" value="UniProtKB-UniRule"/>
</dbReference>
<keyword evidence="1 9" id="KW-0963">Cytoplasm</keyword>
<feature type="binding site" evidence="9">
    <location>
        <position position="97"/>
    </location>
    <ligand>
        <name>Mg(2+)</name>
        <dbReference type="ChEBI" id="CHEBI:18420"/>
    </ligand>
</feature>
<dbReference type="SUPFAM" id="SSF52540">
    <property type="entry name" value="P-loop containing nucleoside triphosphate hydrolases"/>
    <property type="match status" value="1"/>
</dbReference>
<protein>
    <recommendedName>
        <fullName evidence="9">ATP-dependent dethiobiotin synthetase BioD</fullName>
        <ecNumber evidence="9">6.3.3.3</ecNumber>
    </recommendedName>
    <alternativeName>
        <fullName evidence="9">DTB synthetase</fullName>
        <shortName evidence="9">DTBS</shortName>
    </alternativeName>
    <alternativeName>
        <fullName evidence="9">Dethiobiotin synthase</fullName>
    </alternativeName>
</protein>
<feature type="binding site" evidence="9">
    <location>
        <begin position="181"/>
        <end position="183"/>
    </location>
    <ligand>
        <name>ATP</name>
        <dbReference type="ChEBI" id="CHEBI:30616"/>
    </ligand>
</feature>
<dbReference type="CDD" id="cd03109">
    <property type="entry name" value="DTBS"/>
    <property type="match status" value="1"/>
</dbReference>
<evidence type="ECO:0000313" key="11">
    <source>
        <dbReference type="Proteomes" id="UP000076577"/>
    </source>
</evidence>
<dbReference type="EMBL" id="LMCB01000088">
    <property type="protein sequence ID" value="KZL14542.1"/>
    <property type="molecule type" value="Genomic_DNA"/>
</dbReference>
<dbReference type="HAMAP" id="MF_00336">
    <property type="entry name" value="BioD"/>
    <property type="match status" value="1"/>
</dbReference>
<feature type="binding site" evidence="9">
    <location>
        <begin position="97"/>
        <end position="100"/>
    </location>
    <ligand>
        <name>ATP</name>
        <dbReference type="ChEBI" id="CHEBI:30616"/>
    </ligand>
</feature>
<keyword evidence="11" id="KW-1185">Reference proteome</keyword>
<dbReference type="GO" id="GO:0005524">
    <property type="term" value="F:ATP binding"/>
    <property type="evidence" value="ECO:0007669"/>
    <property type="project" value="UniProtKB-UniRule"/>
</dbReference>
<dbReference type="AlphaFoldDB" id="A0A165VMM8"/>
<comment type="catalytic activity">
    <reaction evidence="9">
        <text>(7R,8S)-7,8-diammoniononanoate + CO2 + ATP = (4R,5S)-dethiobiotin + ADP + phosphate + 3 H(+)</text>
        <dbReference type="Rhea" id="RHEA:15805"/>
        <dbReference type="ChEBI" id="CHEBI:15378"/>
        <dbReference type="ChEBI" id="CHEBI:16526"/>
        <dbReference type="ChEBI" id="CHEBI:30616"/>
        <dbReference type="ChEBI" id="CHEBI:43474"/>
        <dbReference type="ChEBI" id="CHEBI:149469"/>
        <dbReference type="ChEBI" id="CHEBI:149473"/>
        <dbReference type="ChEBI" id="CHEBI:456216"/>
        <dbReference type="EC" id="6.3.3.3"/>
    </reaction>
</comment>
<dbReference type="Gene3D" id="3.40.50.300">
    <property type="entry name" value="P-loop containing nucleotide triphosphate hydrolases"/>
    <property type="match status" value="1"/>
</dbReference>
<comment type="catalytic activity">
    <reaction evidence="8">
        <text>(7R,8S)-8-amino-7-(carboxyamino)nonanoate + ATP = (4R,5S)-dethiobiotin + ADP + phosphate + H(+)</text>
        <dbReference type="Rhea" id="RHEA:63684"/>
        <dbReference type="ChEBI" id="CHEBI:15378"/>
        <dbReference type="ChEBI" id="CHEBI:30616"/>
        <dbReference type="ChEBI" id="CHEBI:43474"/>
        <dbReference type="ChEBI" id="CHEBI:149470"/>
        <dbReference type="ChEBI" id="CHEBI:149473"/>
        <dbReference type="ChEBI" id="CHEBI:456216"/>
    </reaction>
</comment>
<dbReference type="PANTHER" id="PTHR43210:SF2">
    <property type="entry name" value="ATP-DEPENDENT DETHIOBIOTIN SYNTHETASE BIOD 2"/>
    <property type="match status" value="1"/>
</dbReference>
<keyword evidence="5 9" id="KW-0093">Biotin biosynthesis</keyword>
<comment type="subunit">
    <text evidence="9">Homodimer.</text>
</comment>
<dbReference type="UniPathway" id="UPA00078">
    <property type="reaction ID" value="UER00161"/>
</dbReference>
<feature type="binding site" evidence="9">
    <location>
        <position position="44"/>
    </location>
    <ligand>
        <name>ATP</name>
        <dbReference type="ChEBI" id="CHEBI:30616"/>
    </ligand>
</feature>
<dbReference type="OrthoDB" id="9802097at2"/>
<comment type="cofactor">
    <cofactor evidence="9">
        <name>Mg(2+)</name>
        <dbReference type="ChEBI" id="CHEBI:18420"/>
    </cofactor>
</comment>
<dbReference type="InterPro" id="IPR004472">
    <property type="entry name" value="DTB_synth_BioD"/>
</dbReference>
<evidence type="ECO:0000256" key="9">
    <source>
        <dbReference type="HAMAP-Rule" id="MF_00336"/>
    </source>
</evidence>
<sequence>MTKPIIVTGTDTGIGKTLFSAALTQALSATYWKPVQSGLEEETDTQAVTRLTGCKALPETYRLQAPASPHFSAEEEGVLIDVDNLTLPEVDGPLVVEGAGGLMVPLTRETLYVDLFKKWQAPIVLCARTGLGTINHSLLSIEALRARGCNLLGIVFIGDEVPDSERTVAQYANVKSLGRLPQLQEITPETIGTAFAENFCLEDFYAQTGEPT</sequence>
<evidence type="ECO:0000256" key="7">
    <source>
        <dbReference type="ARBA" id="ARBA00022842"/>
    </source>
</evidence>
<keyword evidence="6 9" id="KW-0067">ATP-binding</keyword>
<dbReference type="GO" id="GO:0005829">
    <property type="term" value="C:cytosol"/>
    <property type="evidence" value="ECO:0007669"/>
    <property type="project" value="TreeGrafter"/>
</dbReference>
<feature type="active site" evidence="9">
    <location>
        <position position="33"/>
    </location>
</feature>
<proteinExistence type="inferred from homology"/>
<gene>
    <name evidence="9 10" type="primary">bioD</name>
    <name evidence="10" type="ORF">PsAD2_03736</name>
</gene>
<dbReference type="PANTHER" id="PTHR43210">
    <property type="entry name" value="DETHIOBIOTIN SYNTHETASE"/>
    <property type="match status" value="1"/>
</dbReference>
<keyword evidence="2 9" id="KW-0436">Ligase</keyword>
<evidence type="ECO:0000256" key="1">
    <source>
        <dbReference type="ARBA" id="ARBA00022490"/>
    </source>
</evidence>
<evidence type="ECO:0000313" key="10">
    <source>
        <dbReference type="EMBL" id="KZL14542.1"/>
    </source>
</evidence>
<feature type="binding site" evidence="9">
    <location>
        <position position="37"/>
    </location>
    <ligand>
        <name>substrate</name>
    </ligand>
</feature>
<dbReference type="STRING" id="989403.SAMN05421798_1414"/>
<keyword evidence="4 9" id="KW-0547">Nucleotide-binding</keyword>
<evidence type="ECO:0000256" key="6">
    <source>
        <dbReference type="ARBA" id="ARBA00022840"/>
    </source>
</evidence>
<feature type="binding site" evidence="9">
    <location>
        <position position="44"/>
    </location>
    <ligand>
        <name>Mg(2+)</name>
        <dbReference type="ChEBI" id="CHEBI:18420"/>
    </ligand>
</feature>
<dbReference type="Pfam" id="PF13500">
    <property type="entry name" value="AAA_26"/>
    <property type="match status" value="1"/>
</dbReference>
<dbReference type="GO" id="GO:0009102">
    <property type="term" value="P:biotin biosynthetic process"/>
    <property type="evidence" value="ECO:0007669"/>
    <property type="project" value="UniProtKB-UniRule"/>
</dbReference>
<comment type="caution">
    <text evidence="9">Lacks conserved residue(s) required for the propagation of feature annotation.</text>
</comment>
<comment type="subcellular location">
    <subcellularLocation>
        <location evidence="9">Cytoplasm</location>
    </subcellularLocation>
</comment>
<comment type="similarity">
    <text evidence="9">Belongs to the dethiobiotin synthetase family.</text>
</comment>
<feature type="binding site" evidence="9">
    <location>
        <position position="17"/>
    </location>
    <ligand>
        <name>Mg(2+)</name>
        <dbReference type="ChEBI" id="CHEBI:18420"/>
    </ligand>
</feature>
<dbReference type="PIRSF" id="PIRSF006755">
    <property type="entry name" value="DTB_synth"/>
    <property type="match status" value="1"/>
</dbReference>
<dbReference type="EC" id="6.3.3.3" evidence="9"/>
<evidence type="ECO:0000256" key="5">
    <source>
        <dbReference type="ARBA" id="ARBA00022756"/>
    </source>
</evidence>
<keyword evidence="3 9" id="KW-0479">Metal-binding</keyword>
<dbReference type="PATRIC" id="fig|989403.3.peg.4065"/>
<feature type="binding site" evidence="9">
    <location>
        <begin position="13"/>
        <end position="18"/>
    </location>
    <ligand>
        <name>ATP</name>
        <dbReference type="ChEBI" id="CHEBI:30616"/>
    </ligand>
</feature>
<comment type="caution">
    <text evidence="10">The sequence shown here is derived from an EMBL/GenBank/DDBJ whole genome shotgun (WGS) entry which is preliminary data.</text>
</comment>
<evidence type="ECO:0000256" key="3">
    <source>
        <dbReference type="ARBA" id="ARBA00022723"/>
    </source>
</evidence>